<evidence type="ECO:0000313" key="9">
    <source>
        <dbReference type="Proteomes" id="UP000218113"/>
    </source>
</evidence>
<reference evidence="9" key="1">
    <citation type="submission" date="2017-08" db="EMBL/GenBank/DDBJ databases">
        <title>A dynamic microbial community with high functional redundancy inhabits the cold, oxic subseafloor aquifer.</title>
        <authorList>
            <person name="Tully B.J."/>
            <person name="Wheat C.G."/>
            <person name="Glazer B.T."/>
            <person name="Huber J.A."/>
        </authorList>
    </citation>
    <scope>NUCLEOTIDE SEQUENCE [LARGE SCALE GENOMIC DNA]</scope>
</reference>
<dbReference type="Gene3D" id="3.40.50.970">
    <property type="match status" value="2"/>
</dbReference>
<dbReference type="PANTHER" id="PTHR18968">
    <property type="entry name" value="THIAMINE PYROPHOSPHATE ENZYMES"/>
    <property type="match status" value="1"/>
</dbReference>
<dbReference type="Pfam" id="PF02775">
    <property type="entry name" value="TPP_enzyme_C"/>
    <property type="match status" value="1"/>
</dbReference>
<dbReference type="GO" id="GO:0009097">
    <property type="term" value="P:isoleucine biosynthetic process"/>
    <property type="evidence" value="ECO:0007669"/>
    <property type="project" value="TreeGrafter"/>
</dbReference>
<organism evidence="8 9">
    <name type="scientific">SAR324 cluster bacterium</name>
    <dbReference type="NCBI Taxonomy" id="2024889"/>
    <lineage>
        <taxon>Bacteria</taxon>
        <taxon>Deltaproteobacteria</taxon>
        <taxon>SAR324 cluster</taxon>
    </lineage>
</organism>
<dbReference type="Gene3D" id="3.40.50.1220">
    <property type="entry name" value="TPP-binding domain"/>
    <property type="match status" value="1"/>
</dbReference>
<evidence type="ECO:0000256" key="3">
    <source>
        <dbReference type="ARBA" id="ARBA00023052"/>
    </source>
</evidence>
<proteinExistence type="inferred from homology"/>
<feature type="domain" description="Thiamine pyrophosphate enzyme N-terminal TPP-binding" evidence="7">
    <location>
        <begin position="11"/>
        <end position="123"/>
    </location>
</feature>
<protein>
    <submittedName>
        <fullName evidence="8">Acetolactate synthase large subunit</fullName>
    </submittedName>
</protein>
<dbReference type="GO" id="GO:0000287">
    <property type="term" value="F:magnesium ion binding"/>
    <property type="evidence" value="ECO:0007669"/>
    <property type="project" value="InterPro"/>
</dbReference>
<dbReference type="GO" id="GO:0005948">
    <property type="term" value="C:acetolactate synthase complex"/>
    <property type="evidence" value="ECO:0007669"/>
    <property type="project" value="TreeGrafter"/>
</dbReference>
<evidence type="ECO:0000259" key="6">
    <source>
        <dbReference type="Pfam" id="PF02775"/>
    </source>
</evidence>
<evidence type="ECO:0000259" key="5">
    <source>
        <dbReference type="Pfam" id="PF00205"/>
    </source>
</evidence>
<comment type="caution">
    <text evidence="8">The sequence shown here is derived from an EMBL/GenBank/DDBJ whole genome shotgun (WGS) entry which is preliminary data.</text>
</comment>
<feature type="domain" description="Thiamine pyrophosphate enzyme central" evidence="5">
    <location>
        <begin position="228"/>
        <end position="354"/>
    </location>
</feature>
<dbReference type="FunFam" id="3.40.50.970:FF:000007">
    <property type="entry name" value="Acetolactate synthase"/>
    <property type="match status" value="1"/>
</dbReference>
<dbReference type="SUPFAM" id="SSF52518">
    <property type="entry name" value="Thiamin diphosphate-binding fold (THDP-binding)"/>
    <property type="match status" value="2"/>
</dbReference>
<dbReference type="EMBL" id="NVSR01000002">
    <property type="protein sequence ID" value="PCI30778.1"/>
    <property type="molecule type" value="Genomic_DNA"/>
</dbReference>
<dbReference type="PROSITE" id="PS00187">
    <property type="entry name" value="TPP_ENZYMES"/>
    <property type="match status" value="1"/>
</dbReference>
<sequence>MTEQQKIENQSDLIVAYLELLGVEYVFGIPGGHISSLYDSLARSERRGGPRAVLTRHESGAAFMAASYARETGKIGVCCATTGPGVTNIITGVAAAYADHLPLLVLTGQTLLPASSLGALQECSPYQGPFPDIVDIMGMMEHCTCYNALVTHPQQLEKKLAAAIITALQPLCGPAHLSIPVDILRSPHTGELNFPNLPELAAPATAASFLDSVALDKLWQEILIVTREGRQVALFVGNECADATEEILAFAELLSAPIVTSLRGKSRVRADHPLVFGVFGAFGHKSARQALAEESVDLILAIGTSLGQWATAGWQSTLLNNKMVHIDHTNTYFPRSPFARLHVRGTIKIIFQELVTRLKNMGFDAKIPQKQRSQVQHLRYSPPQVQLQAPEGYHSNQVPIKPQRLIYEMMRGFPAETRFAVDTGNCLAWMTHYFFPKQAKNYRLLSTGQPSTGWAPGGAVGIAMGSPGTPVVCITGDGSFLMYGQEITVAVAEQLPVIFIILNDCSYGMIRDRHRQTGKEPLEFAIPPVNFAKMAEAVGAKGYTIRDPEFFEQIDFKKLCKTGPTVLDVHIDPNELPPIGN</sequence>
<dbReference type="InterPro" id="IPR045229">
    <property type="entry name" value="TPP_enz"/>
</dbReference>
<dbReference type="InterPro" id="IPR029061">
    <property type="entry name" value="THDP-binding"/>
</dbReference>
<dbReference type="GO" id="GO:0030976">
    <property type="term" value="F:thiamine pyrophosphate binding"/>
    <property type="evidence" value="ECO:0007669"/>
    <property type="project" value="InterPro"/>
</dbReference>
<dbReference type="PANTHER" id="PTHR18968:SF13">
    <property type="entry name" value="ACETOLACTATE SYNTHASE CATALYTIC SUBUNIT, MITOCHONDRIAL"/>
    <property type="match status" value="1"/>
</dbReference>
<gene>
    <name evidence="8" type="ORF">COB67_01095</name>
</gene>
<dbReference type="InterPro" id="IPR029035">
    <property type="entry name" value="DHS-like_NAD/FAD-binding_dom"/>
</dbReference>
<dbReference type="GO" id="GO:0003984">
    <property type="term" value="F:acetolactate synthase activity"/>
    <property type="evidence" value="ECO:0007669"/>
    <property type="project" value="TreeGrafter"/>
</dbReference>
<dbReference type="GO" id="GO:0009099">
    <property type="term" value="P:L-valine biosynthetic process"/>
    <property type="evidence" value="ECO:0007669"/>
    <property type="project" value="TreeGrafter"/>
</dbReference>
<dbReference type="Pfam" id="PF02776">
    <property type="entry name" value="TPP_enzyme_N"/>
    <property type="match status" value="1"/>
</dbReference>
<evidence type="ECO:0000259" key="7">
    <source>
        <dbReference type="Pfam" id="PF02776"/>
    </source>
</evidence>
<dbReference type="Pfam" id="PF00205">
    <property type="entry name" value="TPP_enzyme_M"/>
    <property type="match status" value="1"/>
</dbReference>
<dbReference type="InterPro" id="IPR012000">
    <property type="entry name" value="Thiamin_PyroP_enz_cen_dom"/>
</dbReference>
<keyword evidence="3 4" id="KW-0786">Thiamine pyrophosphate</keyword>
<evidence type="ECO:0000256" key="2">
    <source>
        <dbReference type="ARBA" id="ARBA00007812"/>
    </source>
</evidence>
<dbReference type="InterPro" id="IPR000399">
    <property type="entry name" value="TPP-bd_CS"/>
</dbReference>
<feature type="domain" description="Thiamine pyrophosphate enzyme TPP-binding" evidence="6">
    <location>
        <begin position="422"/>
        <end position="569"/>
    </location>
</feature>
<dbReference type="CDD" id="cd00568">
    <property type="entry name" value="TPP_enzymes"/>
    <property type="match status" value="1"/>
</dbReference>
<evidence type="ECO:0000256" key="4">
    <source>
        <dbReference type="RuleBase" id="RU362132"/>
    </source>
</evidence>
<dbReference type="GO" id="GO:0050660">
    <property type="term" value="F:flavin adenine dinucleotide binding"/>
    <property type="evidence" value="ECO:0007669"/>
    <property type="project" value="TreeGrafter"/>
</dbReference>
<dbReference type="SUPFAM" id="SSF52467">
    <property type="entry name" value="DHS-like NAD/FAD-binding domain"/>
    <property type="match status" value="1"/>
</dbReference>
<dbReference type="CDD" id="cd07035">
    <property type="entry name" value="TPP_PYR_POX_like"/>
    <property type="match status" value="1"/>
</dbReference>
<name>A0A2A4TB72_9DELT</name>
<dbReference type="InterPro" id="IPR012001">
    <property type="entry name" value="Thiamin_PyroP_enz_TPP-bd_dom"/>
</dbReference>
<comment type="cofactor">
    <cofactor evidence="1">
        <name>thiamine diphosphate</name>
        <dbReference type="ChEBI" id="CHEBI:58937"/>
    </cofactor>
</comment>
<dbReference type="InterPro" id="IPR011766">
    <property type="entry name" value="TPP_enzyme_TPP-bd"/>
</dbReference>
<dbReference type="Proteomes" id="UP000218113">
    <property type="component" value="Unassembled WGS sequence"/>
</dbReference>
<accession>A0A2A4TB72</accession>
<dbReference type="AlphaFoldDB" id="A0A2A4TB72"/>
<comment type="similarity">
    <text evidence="2 4">Belongs to the TPP enzyme family.</text>
</comment>
<evidence type="ECO:0000256" key="1">
    <source>
        <dbReference type="ARBA" id="ARBA00001964"/>
    </source>
</evidence>
<evidence type="ECO:0000313" key="8">
    <source>
        <dbReference type="EMBL" id="PCI30778.1"/>
    </source>
</evidence>